<dbReference type="EMBL" id="CM007387">
    <property type="protein sequence ID" value="ONK64316.1"/>
    <property type="molecule type" value="Genomic_DNA"/>
</dbReference>
<evidence type="ECO:0000313" key="2">
    <source>
        <dbReference type="Proteomes" id="UP000243459"/>
    </source>
</evidence>
<dbReference type="AlphaFoldDB" id="A0A5P1EEK8"/>
<sequence>MRLDQAKEDTKKKHVIQILDSPQGKKSAKMKKVSYLHLSTIQVINAFVIRLWNKIETTDNYDRKIRVTRHWLAQAILDGNHEMVAKRMKENVSR</sequence>
<proteinExistence type="predicted"/>
<dbReference type="Gramene" id="ONK64316">
    <property type="protein sequence ID" value="ONK64316"/>
    <property type="gene ID" value="A4U43_C07F24420"/>
</dbReference>
<name>A0A5P1EEK8_ASPOF</name>
<accession>A0A5P1EEK8</accession>
<gene>
    <name evidence="1" type="ORF">A4U43_C07F24420</name>
</gene>
<dbReference type="Proteomes" id="UP000243459">
    <property type="component" value="Chromosome 7"/>
</dbReference>
<protein>
    <submittedName>
        <fullName evidence="1">Uncharacterized protein</fullName>
    </submittedName>
</protein>
<evidence type="ECO:0000313" key="1">
    <source>
        <dbReference type="EMBL" id="ONK64316.1"/>
    </source>
</evidence>
<reference evidence="2" key="1">
    <citation type="journal article" date="2017" name="Nat. Commun.">
        <title>The asparagus genome sheds light on the origin and evolution of a young Y chromosome.</title>
        <authorList>
            <person name="Harkess A."/>
            <person name="Zhou J."/>
            <person name="Xu C."/>
            <person name="Bowers J.E."/>
            <person name="Van der Hulst R."/>
            <person name="Ayyampalayam S."/>
            <person name="Mercati F."/>
            <person name="Riccardi P."/>
            <person name="McKain M.R."/>
            <person name="Kakrana A."/>
            <person name="Tang H."/>
            <person name="Ray J."/>
            <person name="Groenendijk J."/>
            <person name="Arikit S."/>
            <person name="Mathioni S.M."/>
            <person name="Nakano M."/>
            <person name="Shan H."/>
            <person name="Telgmann-Rauber A."/>
            <person name="Kanno A."/>
            <person name="Yue Z."/>
            <person name="Chen H."/>
            <person name="Li W."/>
            <person name="Chen Y."/>
            <person name="Xu X."/>
            <person name="Zhang Y."/>
            <person name="Luo S."/>
            <person name="Chen H."/>
            <person name="Gao J."/>
            <person name="Mao Z."/>
            <person name="Pires J.C."/>
            <person name="Luo M."/>
            <person name="Kudrna D."/>
            <person name="Wing R.A."/>
            <person name="Meyers B.C."/>
            <person name="Yi K."/>
            <person name="Kong H."/>
            <person name="Lavrijsen P."/>
            <person name="Sunseri F."/>
            <person name="Falavigna A."/>
            <person name="Ye Y."/>
            <person name="Leebens-Mack J.H."/>
            <person name="Chen G."/>
        </authorList>
    </citation>
    <scope>NUCLEOTIDE SEQUENCE [LARGE SCALE GENOMIC DNA]</scope>
    <source>
        <strain evidence="2">cv. DH0086</strain>
    </source>
</reference>
<keyword evidence="2" id="KW-1185">Reference proteome</keyword>
<organism evidence="1 2">
    <name type="scientific">Asparagus officinalis</name>
    <name type="common">Garden asparagus</name>
    <dbReference type="NCBI Taxonomy" id="4686"/>
    <lineage>
        <taxon>Eukaryota</taxon>
        <taxon>Viridiplantae</taxon>
        <taxon>Streptophyta</taxon>
        <taxon>Embryophyta</taxon>
        <taxon>Tracheophyta</taxon>
        <taxon>Spermatophyta</taxon>
        <taxon>Magnoliopsida</taxon>
        <taxon>Liliopsida</taxon>
        <taxon>Asparagales</taxon>
        <taxon>Asparagaceae</taxon>
        <taxon>Asparagoideae</taxon>
        <taxon>Asparagus</taxon>
    </lineage>
</organism>